<protein>
    <recommendedName>
        <fullName evidence="7">GDSL esterase/lipase</fullName>
    </recommendedName>
</protein>
<dbReference type="GO" id="GO:0006629">
    <property type="term" value="P:lipid metabolic process"/>
    <property type="evidence" value="ECO:0007669"/>
    <property type="project" value="UniProtKB-KW"/>
</dbReference>
<accession>A0A5J9UUD5</accession>
<dbReference type="InterPro" id="IPR001087">
    <property type="entry name" value="GDSL"/>
</dbReference>
<keyword evidence="4" id="KW-0732">Signal</keyword>
<dbReference type="Pfam" id="PF00657">
    <property type="entry name" value="Lipase_GDSL"/>
    <property type="match status" value="1"/>
</dbReference>
<keyword evidence="3" id="KW-0443">Lipid metabolism</keyword>
<organism evidence="5 6">
    <name type="scientific">Eragrostis curvula</name>
    <name type="common">weeping love grass</name>
    <dbReference type="NCBI Taxonomy" id="38414"/>
    <lineage>
        <taxon>Eukaryota</taxon>
        <taxon>Viridiplantae</taxon>
        <taxon>Streptophyta</taxon>
        <taxon>Embryophyta</taxon>
        <taxon>Tracheophyta</taxon>
        <taxon>Spermatophyta</taxon>
        <taxon>Magnoliopsida</taxon>
        <taxon>Liliopsida</taxon>
        <taxon>Poales</taxon>
        <taxon>Poaceae</taxon>
        <taxon>PACMAD clade</taxon>
        <taxon>Chloridoideae</taxon>
        <taxon>Eragrostideae</taxon>
        <taxon>Eragrostidinae</taxon>
        <taxon>Eragrostis</taxon>
    </lineage>
</organism>
<dbReference type="OrthoDB" id="583516at2759"/>
<dbReference type="GO" id="GO:0016788">
    <property type="term" value="F:hydrolase activity, acting on ester bonds"/>
    <property type="evidence" value="ECO:0007669"/>
    <property type="project" value="InterPro"/>
</dbReference>
<feature type="signal peptide" evidence="4">
    <location>
        <begin position="1"/>
        <end position="22"/>
    </location>
</feature>
<evidence type="ECO:0000256" key="2">
    <source>
        <dbReference type="ARBA" id="ARBA00022801"/>
    </source>
</evidence>
<dbReference type="PANTHER" id="PTHR46020">
    <property type="entry name" value="OSJNBB0059K02.9 PROTEIN"/>
    <property type="match status" value="1"/>
</dbReference>
<dbReference type="Gramene" id="TVU27353">
    <property type="protein sequence ID" value="TVU27353"/>
    <property type="gene ID" value="EJB05_29958"/>
</dbReference>
<dbReference type="AlphaFoldDB" id="A0A5J9UUD5"/>
<evidence type="ECO:0000256" key="3">
    <source>
        <dbReference type="ARBA" id="ARBA00023098"/>
    </source>
</evidence>
<evidence type="ECO:0000256" key="1">
    <source>
        <dbReference type="ARBA" id="ARBA00008668"/>
    </source>
</evidence>
<dbReference type="Gene3D" id="3.40.50.1110">
    <property type="entry name" value="SGNH hydrolase"/>
    <property type="match status" value="1"/>
</dbReference>
<name>A0A5J9UUD5_9POAL</name>
<reference evidence="5 6" key="1">
    <citation type="journal article" date="2019" name="Sci. Rep.">
        <title>A high-quality genome of Eragrostis curvula grass provides insights into Poaceae evolution and supports new strategies to enhance forage quality.</title>
        <authorList>
            <person name="Carballo J."/>
            <person name="Santos B.A.C.M."/>
            <person name="Zappacosta D."/>
            <person name="Garbus I."/>
            <person name="Selva J.P."/>
            <person name="Gallo C.A."/>
            <person name="Diaz A."/>
            <person name="Albertini E."/>
            <person name="Caccamo M."/>
            <person name="Echenique V."/>
        </authorList>
    </citation>
    <scope>NUCLEOTIDE SEQUENCE [LARGE SCALE GENOMIC DNA]</scope>
    <source>
        <strain evidence="6">cv. Victoria</strain>
        <tissue evidence="5">Leaf</tissue>
    </source>
</reference>
<dbReference type="Proteomes" id="UP000324897">
    <property type="component" value="Chromosome 2"/>
</dbReference>
<comment type="caution">
    <text evidence="5">The sequence shown here is derived from an EMBL/GenBank/DDBJ whole genome shotgun (WGS) entry which is preliminary data.</text>
</comment>
<dbReference type="EMBL" id="RWGY01000013">
    <property type="protein sequence ID" value="TVU27353.1"/>
    <property type="molecule type" value="Genomic_DNA"/>
</dbReference>
<evidence type="ECO:0008006" key="7">
    <source>
        <dbReference type="Google" id="ProtNLM"/>
    </source>
</evidence>
<evidence type="ECO:0000313" key="6">
    <source>
        <dbReference type="Proteomes" id="UP000324897"/>
    </source>
</evidence>
<keyword evidence="6" id="KW-1185">Reference proteome</keyword>
<evidence type="ECO:0000313" key="5">
    <source>
        <dbReference type="EMBL" id="TVU27353.1"/>
    </source>
</evidence>
<dbReference type="PANTHER" id="PTHR46020:SF15">
    <property type="entry name" value="SGNH HYDROLASE-TYPE ESTERASE DOMAIN-CONTAINING PROTEIN"/>
    <property type="match status" value="1"/>
</dbReference>
<comment type="similarity">
    <text evidence="1">Belongs to the 'GDSL' lipolytic enzyme family.</text>
</comment>
<keyword evidence="2" id="KW-0378">Hydrolase</keyword>
<gene>
    <name evidence="5" type="ORF">EJB05_29958</name>
</gene>
<proteinExistence type="inferred from homology"/>
<feature type="chain" id="PRO_5023911743" description="GDSL esterase/lipase" evidence="4">
    <location>
        <begin position="23"/>
        <end position="349"/>
    </location>
</feature>
<sequence length="349" mass="38752">MTKPLFAGCFILLLLNVGDVECRGHRGRDEDDDPEYKLFVFGDAAADTGNSPHTGGQISQGSRAWYYPYGISDDDNDNRPSGRFSDGLVQSDFLARILGYDESPPPFADYRPRRRSNSVDPSGMNFANASAGVWYEVPKVSEQVDQFTRLVNDGAITREDLEDSVALVAVSGRDYWRITDSNDNIYTGMFAFLVTEEMVRVVKHLQDAGVGKVLVNTLPPLGCTPATARSAGYGRCDQRGNDLSDAHNKYLNEKLGKKDGVLLLDVHAAVNNLLGSEEFRQQRSRPCCEARDARNGYCGQPGGSTMCRDPEDYFYWDDRNPTSAGWKAVMQQLQTPVMDFLGIQTRNNL</sequence>
<evidence type="ECO:0000256" key="4">
    <source>
        <dbReference type="SAM" id="SignalP"/>
    </source>
</evidence>
<dbReference type="InterPro" id="IPR036514">
    <property type="entry name" value="SGNH_hydro_sf"/>
</dbReference>